<dbReference type="Pfam" id="PF00488">
    <property type="entry name" value="MutS_V"/>
    <property type="match status" value="1"/>
</dbReference>
<dbReference type="GO" id="GO:0140664">
    <property type="term" value="F:ATP-dependent DNA damage sensor activity"/>
    <property type="evidence" value="ECO:0007669"/>
    <property type="project" value="InterPro"/>
</dbReference>
<protein>
    <recommendedName>
        <fullName evidence="6">DNA mismatch repair proteins mutS family domain-containing protein</fullName>
    </recommendedName>
</protein>
<keyword evidence="3" id="KW-0238">DNA-binding</keyword>
<dbReference type="InterPro" id="IPR000432">
    <property type="entry name" value="DNA_mismatch_repair_MutS_C"/>
</dbReference>
<dbReference type="SUPFAM" id="SSF52540">
    <property type="entry name" value="P-loop containing nucleoside triphosphate hydrolases"/>
    <property type="match status" value="1"/>
</dbReference>
<dbReference type="AlphaFoldDB" id="A0A6C0BUC4"/>
<keyword evidence="5" id="KW-1133">Transmembrane helix</keyword>
<feature type="coiled-coil region" evidence="4">
    <location>
        <begin position="272"/>
        <end position="312"/>
    </location>
</feature>
<organism evidence="7">
    <name type="scientific">viral metagenome</name>
    <dbReference type="NCBI Taxonomy" id="1070528"/>
    <lineage>
        <taxon>unclassified sequences</taxon>
        <taxon>metagenomes</taxon>
        <taxon>organismal metagenomes</taxon>
    </lineage>
</organism>
<dbReference type="InterPro" id="IPR027417">
    <property type="entry name" value="P-loop_NTPase"/>
</dbReference>
<name>A0A6C0BUC4_9ZZZZ</name>
<dbReference type="GO" id="GO:0005524">
    <property type="term" value="F:ATP binding"/>
    <property type="evidence" value="ECO:0007669"/>
    <property type="project" value="UniProtKB-KW"/>
</dbReference>
<evidence type="ECO:0000256" key="4">
    <source>
        <dbReference type="SAM" id="Coils"/>
    </source>
</evidence>
<dbReference type="GO" id="GO:0030983">
    <property type="term" value="F:mismatched DNA binding"/>
    <property type="evidence" value="ECO:0007669"/>
    <property type="project" value="InterPro"/>
</dbReference>
<feature type="domain" description="DNA mismatch repair proteins mutS family" evidence="6">
    <location>
        <begin position="390"/>
        <end position="584"/>
    </location>
</feature>
<feature type="transmembrane region" description="Helical" evidence="5">
    <location>
        <begin position="149"/>
        <end position="173"/>
    </location>
</feature>
<keyword evidence="5" id="KW-0812">Transmembrane</keyword>
<reference evidence="7" key="1">
    <citation type="journal article" date="2020" name="Nature">
        <title>Giant virus diversity and host interactions through global metagenomics.</title>
        <authorList>
            <person name="Schulz F."/>
            <person name="Roux S."/>
            <person name="Paez-Espino D."/>
            <person name="Jungbluth S."/>
            <person name="Walsh D.A."/>
            <person name="Denef V.J."/>
            <person name="McMahon K.D."/>
            <person name="Konstantinidis K.T."/>
            <person name="Eloe-Fadrosh E.A."/>
            <person name="Kyrpides N.C."/>
            <person name="Woyke T."/>
        </authorList>
    </citation>
    <scope>NUCLEOTIDE SEQUENCE</scope>
    <source>
        <strain evidence="7">GVMAG-M-3300019093-7</strain>
    </source>
</reference>
<dbReference type="InterPro" id="IPR045076">
    <property type="entry name" value="MutS"/>
</dbReference>
<keyword evidence="4" id="KW-0175">Coiled coil</keyword>
<dbReference type="PANTHER" id="PTHR11361">
    <property type="entry name" value="DNA MISMATCH REPAIR PROTEIN MUTS FAMILY MEMBER"/>
    <property type="match status" value="1"/>
</dbReference>
<evidence type="ECO:0000259" key="6">
    <source>
        <dbReference type="SMART" id="SM00534"/>
    </source>
</evidence>
<dbReference type="SMART" id="SM00534">
    <property type="entry name" value="MUTSac"/>
    <property type="match status" value="1"/>
</dbReference>
<keyword evidence="2" id="KW-0067">ATP-binding</keyword>
<evidence type="ECO:0000313" key="7">
    <source>
        <dbReference type="EMBL" id="QHS96045.1"/>
    </source>
</evidence>
<feature type="transmembrane region" description="Helical" evidence="5">
    <location>
        <begin position="214"/>
        <end position="235"/>
    </location>
</feature>
<dbReference type="GO" id="GO:0006298">
    <property type="term" value="P:mismatch repair"/>
    <property type="evidence" value="ECO:0007669"/>
    <property type="project" value="InterPro"/>
</dbReference>
<keyword evidence="1" id="KW-0547">Nucleotide-binding</keyword>
<keyword evidence="5" id="KW-0472">Membrane</keyword>
<dbReference type="Gene3D" id="3.40.50.300">
    <property type="entry name" value="P-loop containing nucleotide triphosphate hydrolases"/>
    <property type="match status" value="1"/>
</dbReference>
<evidence type="ECO:0000256" key="3">
    <source>
        <dbReference type="ARBA" id="ARBA00023125"/>
    </source>
</evidence>
<dbReference type="EMBL" id="MN739262">
    <property type="protein sequence ID" value="QHS96045.1"/>
    <property type="molecule type" value="Genomic_DNA"/>
</dbReference>
<evidence type="ECO:0000256" key="1">
    <source>
        <dbReference type="ARBA" id="ARBA00022741"/>
    </source>
</evidence>
<accession>A0A6C0BUC4</accession>
<dbReference type="PANTHER" id="PTHR11361:SF34">
    <property type="entry name" value="DNA MISMATCH REPAIR PROTEIN MSH1, MITOCHONDRIAL"/>
    <property type="match status" value="1"/>
</dbReference>
<evidence type="ECO:0000256" key="5">
    <source>
        <dbReference type="SAM" id="Phobius"/>
    </source>
</evidence>
<proteinExistence type="predicted"/>
<evidence type="ECO:0000256" key="2">
    <source>
        <dbReference type="ARBA" id="ARBA00022840"/>
    </source>
</evidence>
<sequence length="585" mass="68453">MHIVSNIEKINESFYIPICFNEKKIELNKNIIADLELIDTIDASCNPIYSYVFHPQTCFGKKVIRQFSEYYTTDTEFLKETQELLKNYKPHNLTNDETPESKNKYFTHILDIWDEIKNDIGFKDRYHYVDFPMLEFLNQYSPFLQIMSIYNLASPVLSLFVPFIILLIPFLIIKMKGMTITFNEYIEVLKVIASNHAIGRLFTEFSQVNLNEKIYLLISAGFYIFSIYQNVMTCIKFNKNMIKIHSHIHSIKEYIEYSICKMNHLLQYTENLKTYQEFNDQIKEKILELEKMKEELAKVTEYKLNLKKLSELGVILKSFYTLYTNADLNNHMLYTFGINGYIDNLEGLVVNIASKKMNHVKFDKKKSKANMKKLYYPVNKNPVKNTVKMKKNLIITGPNASGKTTVLKSVLINVILSQQVGCGFYDSATLSPYKYIHCYLNIPDTSGRDSLFQAEARRCKEILDLIKMNPKENHFCVFDELYSGTNPDEAVRSALAFMNYLIKTNSIYCILTTHFIKLCEHLDKNKKIENFYMETEYVDDGKNNGIENFKYKYILKKGISKVRGGIKVLYDMDYPSEIIEESMKI</sequence>